<accession>A0ABS5AU71</accession>
<dbReference type="Gene3D" id="1.10.10.10">
    <property type="entry name" value="Winged helix-like DNA-binding domain superfamily/Winged helix DNA-binding domain"/>
    <property type="match status" value="1"/>
</dbReference>
<feature type="domain" description="HTH luxR-type" evidence="4">
    <location>
        <begin position="117"/>
        <end position="182"/>
    </location>
</feature>
<evidence type="ECO:0000256" key="1">
    <source>
        <dbReference type="ARBA" id="ARBA00023015"/>
    </source>
</evidence>
<dbReference type="SUPFAM" id="SSF46894">
    <property type="entry name" value="C-terminal effector domain of the bipartite response regulators"/>
    <property type="match status" value="1"/>
</dbReference>
<comment type="caution">
    <text evidence="5">The sequence shown here is derived from an EMBL/GenBank/DDBJ whole genome shotgun (WGS) entry which is preliminary data.</text>
</comment>
<organism evidence="5 6">
    <name type="scientific">Crossiella equi</name>
    <dbReference type="NCBI Taxonomy" id="130796"/>
    <lineage>
        <taxon>Bacteria</taxon>
        <taxon>Bacillati</taxon>
        <taxon>Actinomycetota</taxon>
        <taxon>Actinomycetes</taxon>
        <taxon>Pseudonocardiales</taxon>
        <taxon>Pseudonocardiaceae</taxon>
        <taxon>Crossiella</taxon>
    </lineage>
</organism>
<evidence type="ECO:0000313" key="6">
    <source>
        <dbReference type="Proteomes" id="UP001519363"/>
    </source>
</evidence>
<dbReference type="SMART" id="SM00421">
    <property type="entry name" value="HTH_LUXR"/>
    <property type="match status" value="1"/>
</dbReference>
<dbReference type="CDD" id="cd06170">
    <property type="entry name" value="LuxR_C_like"/>
    <property type="match status" value="1"/>
</dbReference>
<protein>
    <submittedName>
        <fullName evidence="5">DNA-binding CsgD family transcriptional regulator</fullName>
    </submittedName>
</protein>
<dbReference type="InterPro" id="IPR036388">
    <property type="entry name" value="WH-like_DNA-bd_sf"/>
</dbReference>
<dbReference type="PRINTS" id="PR00038">
    <property type="entry name" value="HTHLUXR"/>
</dbReference>
<dbReference type="RefSeq" id="WP_086786497.1">
    <property type="nucleotide sequence ID" value="NZ_JAGIOO010000001.1"/>
</dbReference>
<evidence type="ECO:0000256" key="3">
    <source>
        <dbReference type="ARBA" id="ARBA00023163"/>
    </source>
</evidence>
<dbReference type="GO" id="GO:0003677">
    <property type="term" value="F:DNA binding"/>
    <property type="evidence" value="ECO:0007669"/>
    <property type="project" value="UniProtKB-KW"/>
</dbReference>
<dbReference type="PANTHER" id="PTHR44688">
    <property type="entry name" value="DNA-BINDING TRANSCRIPTIONAL ACTIVATOR DEVR_DOSR"/>
    <property type="match status" value="1"/>
</dbReference>
<dbReference type="PANTHER" id="PTHR44688:SF16">
    <property type="entry name" value="DNA-BINDING TRANSCRIPTIONAL ACTIVATOR DEVR_DOSR"/>
    <property type="match status" value="1"/>
</dbReference>
<evidence type="ECO:0000256" key="2">
    <source>
        <dbReference type="ARBA" id="ARBA00023125"/>
    </source>
</evidence>
<keyword evidence="2 5" id="KW-0238">DNA-binding</keyword>
<dbReference type="InterPro" id="IPR000792">
    <property type="entry name" value="Tscrpt_reg_LuxR_C"/>
</dbReference>
<name>A0ABS5AU71_9PSEU</name>
<dbReference type="EMBL" id="JAGIOO010000001">
    <property type="protein sequence ID" value="MBP2479245.1"/>
    <property type="molecule type" value="Genomic_DNA"/>
</dbReference>
<dbReference type="InterPro" id="IPR016032">
    <property type="entry name" value="Sig_transdc_resp-reg_C-effctor"/>
</dbReference>
<dbReference type="Proteomes" id="UP001519363">
    <property type="component" value="Unassembled WGS sequence"/>
</dbReference>
<reference evidence="5 6" key="1">
    <citation type="submission" date="2021-03" db="EMBL/GenBank/DDBJ databases">
        <title>Sequencing the genomes of 1000 actinobacteria strains.</title>
        <authorList>
            <person name="Klenk H.-P."/>
        </authorList>
    </citation>
    <scope>NUCLEOTIDE SEQUENCE [LARGE SCALE GENOMIC DNA]</scope>
    <source>
        <strain evidence="5 6">DSM 44580</strain>
    </source>
</reference>
<evidence type="ECO:0000259" key="4">
    <source>
        <dbReference type="PROSITE" id="PS50043"/>
    </source>
</evidence>
<dbReference type="PROSITE" id="PS50043">
    <property type="entry name" value="HTH_LUXR_2"/>
    <property type="match status" value="1"/>
</dbReference>
<evidence type="ECO:0000313" key="5">
    <source>
        <dbReference type="EMBL" id="MBP2479245.1"/>
    </source>
</evidence>
<keyword evidence="3" id="KW-0804">Transcription</keyword>
<keyword evidence="1" id="KW-0805">Transcription regulation</keyword>
<sequence>MDHVVIAVCSADLLVRPGVEYLLRAEEHLTVTGPDRLREADLAIVVAEELDAATQELLARVARAGVTRVLLALHHLPPGPRPPGVAAVLHRRTVTAESLSAAVTTALHPAATPPLARVVLPEQLQPRERDLLRLLADGYDTAEIARRLVYSERTVKKIVHGLLHRYELRNRAHAVAYVMRSGVL</sequence>
<dbReference type="Pfam" id="PF00196">
    <property type="entry name" value="GerE"/>
    <property type="match status" value="1"/>
</dbReference>
<keyword evidence="6" id="KW-1185">Reference proteome</keyword>
<proteinExistence type="predicted"/>
<gene>
    <name evidence="5" type="ORF">JOF53_008117</name>
</gene>